<accession>A0ACB9PM64</accession>
<sequence>MEPNGLGDGMFSGMNPGLLGVESTLHQQQNAPNPQNPNHLHQSQMVSYAQHDNDHHPQSQPSIKLGYPYSAKTKQLTPLSDEDEPGFAADDSSGDPKRKMSPWQRMKWTDTMVRLLIVAVYYIGDEAGPEGTDPTGKKKTTGLLQKKGKWKSVSRAMLEKGFYVSPQQCEDKFNDLNKRYKRVNDILGKGTACKVVENQNLLETMDLSPKMKEEVRKLLNSKHLFFREMCAYHSSCNHGNISGAPAAHQSREAGTDASQVQPLQQQQQQPPQHQRCSHSSENGVANLGRPSPEGMKMFKGGSVEDNEDDDEEDDSDDYSEEEGDDSAEGGSRGQIGHGLEDDDDNDGRASRKRPKKAAFPVSSQVMQQLSSEVTSLFQDGGRNAWEKKQWVKTRLMQLEEQQMNYQYQAFELEKQRLKWVRFSSKKEREMERSKLENQQRCLENERMVLMIRQKELELLNHHHQQQQQQHSSN</sequence>
<name>A0ACB9PM64_BAUVA</name>
<evidence type="ECO:0000313" key="2">
    <source>
        <dbReference type="Proteomes" id="UP000828941"/>
    </source>
</evidence>
<evidence type="ECO:0000313" key="1">
    <source>
        <dbReference type="EMBL" id="KAI4349044.1"/>
    </source>
</evidence>
<protein>
    <submittedName>
        <fullName evidence="1">Uncharacterized protein</fullName>
    </submittedName>
</protein>
<keyword evidence="2" id="KW-1185">Reference proteome</keyword>
<gene>
    <name evidence="1" type="ORF">L6164_009692</name>
</gene>
<comment type="caution">
    <text evidence="1">The sequence shown here is derived from an EMBL/GenBank/DDBJ whole genome shotgun (WGS) entry which is preliminary data.</text>
</comment>
<reference evidence="1 2" key="1">
    <citation type="journal article" date="2022" name="DNA Res.">
        <title>Chromosomal-level genome assembly of the orchid tree Bauhinia variegata (Leguminosae; Cercidoideae) supports the allotetraploid origin hypothesis of Bauhinia.</title>
        <authorList>
            <person name="Zhong Y."/>
            <person name="Chen Y."/>
            <person name="Zheng D."/>
            <person name="Pang J."/>
            <person name="Liu Y."/>
            <person name="Luo S."/>
            <person name="Meng S."/>
            <person name="Qian L."/>
            <person name="Wei D."/>
            <person name="Dai S."/>
            <person name="Zhou R."/>
        </authorList>
    </citation>
    <scope>NUCLEOTIDE SEQUENCE [LARGE SCALE GENOMIC DNA]</scope>
    <source>
        <strain evidence="1">BV-YZ2020</strain>
    </source>
</reference>
<organism evidence="1 2">
    <name type="scientific">Bauhinia variegata</name>
    <name type="common">Purple orchid tree</name>
    <name type="synonym">Phanera variegata</name>
    <dbReference type="NCBI Taxonomy" id="167791"/>
    <lineage>
        <taxon>Eukaryota</taxon>
        <taxon>Viridiplantae</taxon>
        <taxon>Streptophyta</taxon>
        <taxon>Embryophyta</taxon>
        <taxon>Tracheophyta</taxon>
        <taxon>Spermatophyta</taxon>
        <taxon>Magnoliopsida</taxon>
        <taxon>eudicotyledons</taxon>
        <taxon>Gunneridae</taxon>
        <taxon>Pentapetalae</taxon>
        <taxon>rosids</taxon>
        <taxon>fabids</taxon>
        <taxon>Fabales</taxon>
        <taxon>Fabaceae</taxon>
        <taxon>Cercidoideae</taxon>
        <taxon>Cercideae</taxon>
        <taxon>Bauhiniinae</taxon>
        <taxon>Bauhinia</taxon>
    </lineage>
</organism>
<dbReference type="EMBL" id="CM039429">
    <property type="protein sequence ID" value="KAI4349044.1"/>
    <property type="molecule type" value="Genomic_DNA"/>
</dbReference>
<dbReference type="Proteomes" id="UP000828941">
    <property type="component" value="Chromosome 4"/>
</dbReference>
<proteinExistence type="predicted"/>